<dbReference type="VEuPathDB" id="FungiDB:yc1106_08915"/>
<accession>A0A9Q8ZE58</accession>
<dbReference type="EMBL" id="CP089280">
    <property type="protein sequence ID" value="USP81641.1"/>
    <property type="molecule type" value="Genomic_DNA"/>
</dbReference>
<dbReference type="Pfam" id="PF12311">
    <property type="entry name" value="DUF3632"/>
    <property type="match status" value="1"/>
</dbReference>
<organism evidence="1 2">
    <name type="scientific">Curvularia clavata</name>
    <dbReference type="NCBI Taxonomy" id="95742"/>
    <lineage>
        <taxon>Eukaryota</taxon>
        <taxon>Fungi</taxon>
        <taxon>Dikarya</taxon>
        <taxon>Ascomycota</taxon>
        <taxon>Pezizomycotina</taxon>
        <taxon>Dothideomycetes</taxon>
        <taxon>Pleosporomycetidae</taxon>
        <taxon>Pleosporales</taxon>
        <taxon>Pleosporineae</taxon>
        <taxon>Pleosporaceae</taxon>
        <taxon>Curvularia</taxon>
    </lineage>
</organism>
<dbReference type="InterPro" id="IPR022085">
    <property type="entry name" value="OpdG"/>
</dbReference>
<dbReference type="InterPro" id="IPR053204">
    <property type="entry name" value="Oxopyrrolidines_Biosynth-assoc"/>
</dbReference>
<gene>
    <name evidence="1" type="ORF">yc1106_08915</name>
</gene>
<dbReference type="PANTHER" id="PTHR38797:SF4">
    <property type="entry name" value="NUCLEAR PORE COMPLEX PROTEIN NUP85"/>
    <property type="match status" value="1"/>
</dbReference>
<reference evidence="1" key="1">
    <citation type="submission" date="2021-12" db="EMBL/GenBank/DDBJ databases">
        <title>Curvularia clavata genome.</title>
        <authorList>
            <person name="Cao Y."/>
        </authorList>
    </citation>
    <scope>NUCLEOTIDE SEQUENCE</scope>
    <source>
        <strain evidence="1">Yc1106</strain>
    </source>
</reference>
<evidence type="ECO:0000313" key="1">
    <source>
        <dbReference type="EMBL" id="USP81641.1"/>
    </source>
</evidence>
<dbReference type="AlphaFoldDB" id="A0A9Q8ZE58"/>
<dbReference type="PANTHER" id="PTHR38797">
    <property type="entry name" value="NUCLEAR PORE COMPLEX PROTEIN NUP85-RELATED"/>
    <property type="match status" value="1"/>
</dbReference>
<dbReference type="Proteomes" id="UP001056012">
    <property type="component" value="Chromosome 7"/>
</dbReference>
<evidence type="ECO:0000313" key="2">
    <source>
        <dbReference type="Proteomes" id="UP001056012"/>
    </source>
</evidence>
<keyword evidence="2" id="KW-1185">Reference proteome</keyword>
<dbReference type="OrthoDB" id="5392447at2759"/>
<sequence length="308" mass="35462">MPFFTLYPENSPDINEQWFQSQLTRYGKTSYKNCFEEEVAALQAFYNHKTSVEQAANDITRPISNSPLQDLGGYSDDIVALCQLWYILKNALIEWPPSRTADIVALMTAITKVTDPIHRGEVLDENDQTPLSWAGLPWFPMVWSDAFWRTPGQIARQATNEASRQHELAVYIKQQDAEARLVAAGLLNWDRAGRYMIRTLERKPGPDDVRIAPSDGEADGQLKLEFQIPGVSKWIEHNGDRLYNSLDEINNWDKKTAWCEVKRFDPPSERWNLWQKRLLEIAEDSELETVIRDAARTALQHMQKIKAI</sequence>
<protein>
    <submittedName>
        <fullName evidence="1">Uncharacterized protein</fullName>
    </submittedName>
</protein>
<proteinExistence type="predicted"/>
<name>A0A9Q8ZE58_CURCL</name>